<keyword evidence="11" id="KW-1185">Reference proteome</keyword>
<evidence type="ECO:0000256" key="7">
    <source>
        <dbReference type="ARBA" id="ARBA00022786"/>
    </source>
</evidence>
<gene>
    <name evidence="10" type="ORF">RSOLAG1IB_05355</name>
</gene>
<dbReference type="GO" id="GO:0016874">
    <property type="term" value="F:ligase activity"/>
    <property type="evidence" value="ECO:0007669"/>
    <property type="project" value="UniProtKB-KW"/>
</dbReference>
<dbReference type="GO" id="GO:0016567">
    <property type="term" value="P:protein ubiquitination"/>
    <property type="evidence" value="ECO:0007669"/>
    <property type="project" value="InterPro"/>
</dbReference>
<name>A0A0B7FZC4_THACB</name>
<proteinExistence type="predicted"/>
<keyword evidence="5" id="KW-0677">Repeat</keyword>
<dbReference type="Proteomes" id="UP000059188">
    <property type="component" value="Unassembled WGS sequence"/>
</dbReference>
<organism evidence="10 11">
    <name type="scientific">Thanatephorus cucumeris (strain AG1-IB / isolate 7/3/14)</name>
    <name type="common">Lettuce bottom rot fungus</name>
    <name type="synonym">Rhizoctonia solani</name>
    <dbReference type="NCBI Taxonomy" id="1108050"/>
    <lineage>
        <taxon>Eukaryota</taxon>
        <taxon>Fungi</taxon>
        <taxon>Dikarya</taxon>
        <taxon>Basidiomycota</taxon>
        <taxon>Agaricomycotina</taxon>
        <taxon>Agaricomycetes</taxon>
        <taxon>Cantharellales</taxon>
        <taxon>Ceratobasidiaceae</taxon>
        <taxon>Rhizoctonia</taxon>
        <taxon>Rhizoctonia solani AG-1</taxon>
    </lineage>
</organism>
<keyword evidence="3" id="KW-0808">Transferase</keyword>
<dbReference type="EC" id="2.3.2.31" evidence="2"/>
<keyword evidence="8" id="KW-0862">Zinc</keyword>
<evidence type="ECO:0000256" key="4">
    <source>
        <dbReference type="ARBA" id="ARBA00022723"/>
    </source>
</evidence>
<keyword evidence="7" id="KW-0833">Ubl conjugation pathway</keyword>
<sequence>MVEYIGGDKGCLDRLNASIAQSKLERHPKFVWCTNPTCGQGQVHTEEDPMVTCNHCHAQSCFVHRVPWHQDLTCEQYTIGANEEYIGTHTKRCPNPVCSLPIEKSYGCDYMMCRCGHQFCWACMADFSIIFQQGTDHHNLNCPHYNPTGAIANPPAPPRRNRQPAFRNRSRLVAAAKLLTRKIGRLVSSARGPSYRQI</sequence>
<dbReference type="InterPro" id="IPR017907">
    <property type="entry name" value="Znf_RING_CS"/>
</dbReference>
<dbReference type="Gene3D" id="1.20.120.1750">
    <property type="match status" value="1"/>
</dbReference>
<comment type="catalytic activity">
    <reaction evidence="1">
        <text>[E2 ubiquitin-conjugating enzyme]-S-ubiquitinyl-L-cysteine + [acceptor protein]-L-lysine = [E2 ubiquitin-conjugating enzyme]-L-cysteine + [acceptor protein]-N(6)-ubiquitinyl-L-lysine.</text>
        <dbReference type="EC" id="2.3.2.31"/>
    </reaction>
</comment>
<dbReference type="PROSITE" id="PS51873">
    <property type="entry name" value="TRIAD"/>
    <property type="match status" value="1"/>
</dbReference>
<evidence type="ECO:0000256" key="6">
    <source>
        <dbReference type="ARBA" id="ARBA00022771"/>
    </source>
</evidence>
<dbReference type="InterPro" id="IPR044066">
    <property type="entry name" value="TRIAD_supradom"/>
</dbReference>
<keyword evidence="4" id="KW-0479">Metal-binding</keyword>
<dbReference type="PANTHER" id="PTHR11685">
    <property type="entry name" value="RBR FAMILY RING FINGER AND IBR DOMAIN-CONTAINING"/>
    <property type="match status" value="1"/>
</dbReference>
<dbReference type="CDD" id="cd20335">
    <property type="entry name" value="BRcat_RBR"/>
    <property type="match status" value="1"/>
</dbReference>
<dbReference type="Pfam" id="PF01485">
    <property type="entry name" value="IBR"/>
    <property type="match status" value="2"/>
</dbReference>
<dbReference type="PROSITE" id="PS00518">
    <property type="entry name" value="ZF_RING_1"/>
    <property type="match status" value="1"/>
</dbReference>
<evidence type="ECO:0000259" key="9">
    <source>
        <dbReference type="PROSITE" id="PS51873"/>
    </source>
</evidence>
<dbReference type="SUPFAM" id="SSF57850">
    <property type="entry name" value="RING/U-box"/>
    <property type="match status" value="2"/>
</dbReference>
<keyword evidence="10" id="KW-0436">Ligase</keyword>
<evidence type="ECO:0000313" key="10">
    <source>
        <dbReference type="EMBL" id="CEL63311.1"/>
    </source>
</evidence>
<dbReference type="GO" id="GO:0008270">
    <property type="term" value="F:zinc ion binding"/>
    <property type="evidence" value="ECO:0007669"/>
    <property type="project" value="UniProtKB-KW"/>
</dbReference>
<reference evidence="10 11" key="1">
    <citation type="submission" date="2014-11" db="EMBL/GenBank/DDBJ databases">
        <authorList>
            <person name="Wibberg Daniel"/>
        </authorList>
    </citation>
    <scope>NUCLEOTIDE SEQUENCE [LARGE SCALE GENOMIC DNA]</scope>
    <source>
        <strain evidence="10">Rhizoctonia solani AG1-IB 7/3/14</strain>
    </source>
</reference>
<dbReference type="STRING" id="1108050.A0A0B7FZC4"/>
<dbReference type="InterPro" id="IPR031127">
    <property type="entry name" value="E3_UB_ligase_RBR"/>
</dbReference>
<evidence type="ECO:0000256" key="8">
    <source>
        <dbReference type="ARBA" id="ARBA00022833"/>
    </source>
</evidence>
<dbReference type="OrthoDB" id="1431934at2759"/>
<dbReference type="EMBL" id="LN679107">
    <property type="protein sequence ID" value="CEL63311.1"/>
    <property type="molecule type" value="Genomic_DNA"/>
</dbReference>
<dbReference type="AlphaFoldDB" id="A0A0B7FZC4"/>
<dbReference type="SMART" id="SM00647">
    <property type="entry name" value="IBR"/>
    <property type="match status" value="2"/>
</dbReference>
<feature type="domain" description="RING-type" evidence="9">
    <location>
        <begin position="1"/>
        <end position="146"/>
    </location>
</feature>
<evidence type="ECO:0000256" key="5">
    <source>
        <dbReference type="ARBA" id="ARBA00022737"/>
    </source>
</evidence>
<evidence type="ECO:0000256" key="3">
    <source>
        <dbReference type="ARBA" id="ARBA00022679"/>
    </source>
</evidence>
<evidence type="ECO:0000313" key="11">
    <source>
        <dbReference type="Proteomes" id="UP000059188"/>
    </source>
</evidence>
<evidence type="ECO:0000256" key="1">
    <source>
        <dbReference type="ARBA" id="ARBA00001798"/>
    </source>
</evidence>
<dbReference type="InterPro" id="IPR002867">
    <property type="entry name" value="IBR_dom"/>
</dbReference>
<keyword evidence="6" id="KW-0863">Zinc-finger</keyword>
<dbReference type="GO" id="GO:0061630">
    <property type="term" value="F:ubiquitin protein ligase activity"/>
    <property type="evidence" value="ECO:0007669"/>
    <property type="project" value="UniProtKB-EC"/>
</dbReference>
<evidence type="ECO:0000256" key="2">
    <source>
        <dbReference type="ARBA" id="ARBA00012251"/>
    </source>
</evidence>
<protein>
    <recommendedName>
        <fullName evidence="2">RBR-type E3 ubiquitin transferase</fullName>
        <ecNumber evidence="2">2.3.2.31</ecNumber>
    </recommendedName>
</protein>
<accession>A0A0B7FZC4</accession>